<dbReference type="RefSeq" id="WP_187246906.1">
    <property type="nucleotide sequence ID" value="NZ_BAAAOK010000011.1"/>
</dbReference>
<evidence type="ECO:0000256" key="1">
    <source>
        <dbReference type="ARBA" id="ARBA00022801"/>
    </source>
</evidence>
<name>A0ABR7LYE0_9ACTN</name>
<feature type="region of interest" description="Disordered" evidence="5">
    <location>
        <begin position="246"/>
        <end position="283"/>
    </location>
</feature>
<gene>
    <name evidence="7" type="ORF">HKK74_30845</name>
</gene>
<feature type="compositionally biased region" description="Basic and acidic residues" evidence="5">
    <location>
        <begin position="266"/>
        <end position="276"/>
    </location>
</feature>
<keyword evidence="2 4" id="KW-0442">Lipid degradation</keyword>
<feature type="short sequence motif" description="DGA/G" evidence="4">
    <location>
        <begin position="187"/>
        <end position="189"/>
    </location>
</feature>
<feature type="domain" description="PNPLA" evidence="6">
    <location>
        <begin position="6"/>
        <end position="200"/>
    </location>
</feature>
<feature type="short sequence motif" description="GXSXG" evidence="4">
    <location>
        <begin position="41"/>
        <end position="45"/>
    </location>
</feature>
<feature type="active site" description="Proton acceptor" evidence="4">
    <location>
        <position position="187"/>
    </location>
</feature>
<comment type="caution">
    <text evidence="7">The sequence shown here is derived from an EMBL/GenBank/DDBJ whole genome shotgun (WGS) entry which is preliminary data.</text>
</comment>
<dbReference type="InterPro" id="IPR002641">
    <property type="entry name" value="PNPLA_dom"/>
</dbReference>
<dbReference type="Pfam" id="PF01734">
    <property type="entry name" value="Patatin"/>
    <property type="match status" value="1"/>
</dbReference>
<dbReference type="InterPro" id="IPR016035">
    <property type="entry name" value="Acyl_Trfase/lysoPLipase"/>
</dbReference>
<evidence type="ECO:0000313" key="8">
    <source>
        <dbReference type="Proteomes" id="UP000805614"/>
    </source>
</evidence>
<accession>A0ABR7LYE0</accession>
<evidence type="ECO:0000256" key="2">
    <source>
        <dbReference type="ARBA" id="ARBA00022963"/>
    </source>
</evidence>
<dbReference type="PANTHER" id="PTHR14226:SF57">
    <property type="entry name" value="BLR7027 PROTEIN"/>
    <property type="match status" value="1"/>
</dbReference>
<dbReference type="PROSITE" id="PS51635">
    <property type="entry name" value="PNPLA"/>
    <property type="match status" value="1"/>
</dbReference>
<reference evidence="7 8" key="1">
    <citation type="submission" date="2020-06" db="EMBL/GenBank/DDBJ databases">
        <title>Actinomadura xiongansis sp. nov., isolated from soil of Baiyangdian.</title>
        <authorList>
            <person name="Zhang X."/>
        </authorList>
    </citation>
    <scope>NUCLEOTIDE SEQUENCE [LARGE SCALE GENOMIC DNA]</scope>
    <source>
        <strain evidence="7 8">HBUM206468</strain>
    </source>
</reference>
<keyword evidence="8" id="KW-1185">Reference proteome</keyword>
<feature type="short sequence motif" description="GXGXXG" evidence="4">
    <location>
        <begin position="10"/>
        <end position="15"/>
    </location>
</feature>
<evidence type="ECO:0000256" key="5">
    <source>
        <dbReference type="SAM" id="MobiDB-lite"/>
    </source>
</evidence>
<evidence type="ECO:0000313" key="7">
    <source>
        <dbReference type="EMBL" id="MBC6469861.1"/>
    </source>
</evidence>
<dbReference type="InterPro" id="IPR050301">
    <property type="entry name" value="NTE"/>
</dbReference>
<evidence type="ECO:0000256" key="4">
    <source>
        <dbReference type="PROSITE-ProRule" id="PRU01161"/>
    </source>
</evidence>
<dbReference type="EMBL" id="JABVEC010000032">
    <property type="protein sequence ID" value="MBC6469861.1"/>
    <property type="molecule type" value="Genomic_DNA"/>
</dbReference>
<protein>
    <submittedName>
        <fullName evidence="7">Patatin-like phospholipase family protein</fullName>
    </submittedName>
</protein>
<keyword evidence="1 4" id="KW-0378">Hydrolase</keyword>
<dbReference type="Gene3D" id="3.40.1090.10">
    <property type="entry name" value="Cytosolic phospholipase A2 catalytic domain"/>
    <property type="match status" value="2"/>
</dbReference>
<evidence type="ECO:0000256" key="3">
    <source>
        <dbReference type="ARBA" id="ARBA00023098"/>
    </source>
</evidence>
<proteinExistence type="predicted"/>
<evidence type="ECO:0000259" key="6">
    <source>
        <dbReference type="PROSITE" id="PS51635"/>
    </source>
</evidence>
<dbReference type="SUPFAM" id="SSF52151">
    <property type="entry name" value="FabD/lysophospholipase-like"/>
    <property type="match status" value="1"/>
</dbReference>
<organism evidence="7 8">
    <name type="scientific">Actinomadura alba</name>
    <dbReference type="NCBI Taxonomy" id="406431"/>
    <lineage>
        <taxon>Bacteria</taxon>
        <taxon>Bacillati</taxon>
        <taxon>Actinomycetota</taxon>
        <taxon>Actinomycetes</taxon>
        <taxon>Streptosporangiales</taxon>
        <taxon>Thermomonosporaceae</taxon>
        <taxon>Actinomadura</taxon>
    </lineage>
</organism>
<dbReference type="Proteomes" id="UP000805614">
    <property type="component" value="Unassembled WGS sequence"/>
</dbReference>
<dbReference type="PANTHER" id="PTHR14226">
    <property type="entry name" value="NEUROPATHY TARGET ESTERASE/SWISS CHEESE D.MELANOGASTER"/>
    <property type="match status" value="1"/>
</dbReference>
<keyword evidence="3 4" id="KW-0443">Lipid metabolism</keyword>
<feature type="active site" description="Nucleophile" evidence="4">
    <location>
        <position position="43"/>
    </location>
</feature>
<sequence length="283" mass="29451">MKRRALVLGGGGLAGIGWETGVLTGLAEAGTDVLGPDLVVGTSAGSTVGAQVASGIAVERLFERQVDPALQTRELPVDLDLAEFTATLTKILAGAEDPIDVRRRIGAWALRTPTVTEAERRAVIAGRLMSDTWPERPLAVVAVDAHTGETRVFDAASGIGLIDAVAASSAVPGTWPPVTIGDRRYIDGGVRSNENVHLAAGYDQVLVLSPQPPGAPVPPWGGLDDEVEQLRHRGAEVTVVRPDEGSTAAMGLNPLDPAVRAPTAHAGREQGRREAARVASAWG</sequence>